<proteinExistence type="predicted"/>
<sequence length="515" mass="55227">MSSIDYFDRGHDLNPARAALIDVATGESYSFADVKARTEQIAAALTRHGFANQAQLAIFAPNSAIAMILLLACWRANAQWIPVNTRNAVDANAQYLAYVECEWIIYDRSLEAQVDEMRAACPKLTNLVCIDDLDSFIGDTTPADFIPPEVDAFGNLDELVGIIPTGGTTGPSKGAMVTNLGWGTMIETAAQEMGGRTNDPVSLVVAPITHAAGPVALATMSFGATQVILPGFDADTVLSCIEQYRVSHMYLPPTALYSLLGSPQLGLHDMSSLRIFILVGSPVSPEKLRIAVDTFGACMCQCYGQVECPMVISWLSPETVAEAATGYKPERLASCGKPTRSIQVALLDDDGAEVAMGEAGEICVRGPLVSKGYFKKPEATEEVRAYGWHHTGDIARADADGFLYIVDRKKDMVVSGGFNVFTAEVEAVITQLSQLRECAVIGVPHEKWGEAVHAIVVGDGLDEAQIIAHAKAQLGSVKAPKSVEFVSEIPRTAAGKPDKKALRIAHWGENARMVN</sequence>
<evidence type="ECO:0000259" key="1">
    <source>
        <dbReference type="Pfam" id="PF00501"/>
    </source>
</evidence>
<dbReference type="OrthoDB" id="9803968at2"/>
<comment type="caution">
    <text evidence="3">The sequence shown here is derived from an EMBL/GenBank/DDBJ whole genome shotgun (WGS) entry which is preliminary data.</text>
</comment>
<dbReference type="Pfam" id="PF00501">
    <property type="entry name" value="AMP-binding"/>
    <property type="match status" value="1"/>
</dbReference>
<gene>
    <name evidence="3" type="ORF">GRI91_03495</name>
</gene>
<evidence type="ECO:0000313" key="4">
    <source>
        <dbReference type="Proteomes" id="UP000438476"/>
    </source>
</evidence>
<evidence type="ECO:0000313" key="3">
    <source>
        <dbReference type="EMBL" id="MXO64814.1"/>
    </source>
</evidence>
<dbReference type="Gene3D" id="3.30.300.30">
    <property type="match status" value="1"/>
</dbReference>
<dbReference type="Pfam" id="PF13193">
    <property type="entry name" value="AMP-binding_C"/>
    <property type="match status" value="1"/>
</dbReference>
<dbReference type="PANTHER" id="PTHR24096:SF267">
    <property type="entry name" value="MALONATE--COA LIGASE ACSF3, MITOCHONDRIAL"/>
    <property type="match status" value="1"/>
</dbReference>
<dbReference type="Proteomes" id="UP000438476">
    <property type="component" value="Unassembled WGS sequence"/>
</dbReference>
<dbReference type="AlphaFoldDB" id="A0A6I4T0Y8"/>
<organism evidence="3 4">
    <name type="scientific">Altericroceibacterium endophyticum</name>
    <dbReference type="NCBI Taxonomy" id="1808508"/>
    <lineage>
        <taxon>Bacteria</taxon>
        <taxon>Pseudomonadati</taxon>
        <taxon>Pseudomonadota</taxon>
        <taxon>Alphaproteobacteria</taxon>
        <taxon>Sphingomonadales</taxon>
        <taxon>Erythrobacteraceae</taxon>
        <taxon>Altericroceibacterium</taxon>
    </lineage>
</organism>
<dbReference type="Gene3D" id="3.40.50.12780">
    <property type="entry name" value="N-terminal domain of ligase-like"/>
    <property type="match status" value="1"/>
</dbReference>
<dbReference type="InterPro" id="IPR042099">
    <property type="entry name" value="ANL_N_sf"/>
</dbReference>
<dbReference type="InterPro" id="IPR025110">
    <property type="entry name" value="AMP-bd_C"/>
</dbReference>
<feature type="domain" description="AMP-binding enzyme C-terminal" evidence="2">
    <location>
        <begin position="424"/>
        <end position="496"/>
    </location>
</feature>
<dbReference type="EMBL" id="WTYT01000001">
    <property type="protein sequence ID" value="MXO64814.1"/>
    <property type="molecule type" value="Genomic_DNA"/>
</dbReference>
<keyword evidence="4" id="KW-1185">Reference proteome</keyword>
<name>A0A6I4T0Y8_9SPHN</name>
<protein>
    <submittedName>
        <fullName evidence="3">AMP-binding protein</fullName>
    </submittedName>
</protein>
<reference evidence="3 4" key="1">
    <citation type="submission" date="2019-12" db="EMBL/GenBank/DDBJ databases">
        <title>Genomic-based taxomic classification of the family Erythrobacteraceae.</title>
        <authorList>
            <person name="Xu L."/>
        </authorList>
    </citation>
    <scope>NUCLEOTIDE SEQUENCE [LARGE SCALE GENOMIC DNA]</scope>
    <source>
        <strain evidence="3 4">LMG 29518</strain>
    </source>
</reference>
<dbReference type="PROSITE" id="PS00455">
    <property type="entry name" value="AMP_BINDING"/>
    <property type="match status" value="1"/>
</dbReference>
<dbReference type="GO" id="GO:0016405">
    <property type="term" value="F:CoA-ligase activity"/>
    <property type="evidence" value="ECO:0007669"/>
    <property type="project" value="TreeGrafter"/>
</dbReference>
<evidence type="ECO:0000259" key="2">
    <source>
        <dbReference type="Pfam" id="PF13193"/>
    </source>
</evidence>
<dbReference type="InterPro" id="IPR045851">
    <property type="entry name" value="AMP-bd_C_sf"/>
</dbReference>
<dbReference type="InterPro" id="IPR000873">
    <property type="entry name" value="AMP-dep_synth/lig_dom"/>
</dbReference>
<dbReference type="RefSeq" id="WP_160735199.1">
    <property type="nucleotide sequence ID" value="NZ_WTYT01000001.1"/>
</dbReference>
<feature type="domain" description="AMP-dependent synthetase/ligase" evidence="1">
    <location>
        <begin position="14"/>
        <end position="374"/>
    </location>
</feature>
<dbReference type="InterPro" id="IPR020845">
    <property type="entry name" value="AMP-binding_CS"/>
</dbReference>
<dbReference type="SUPFAM" id="SSF56801">
    <property type="entry name" value="Acetyl-CoA synthetase-like"/>
    <property type="match status" value="1"/>
</dbReference>
<accession>A0A6I4T0Y8</accession>
<dbReference type="PANTHER" id="PTHR24096">
    <property type="entry name" value="LONG-CHAIN-FATTY-ACID--COA LIGASE"/>
    <property type="match status" value="1"/>
</dbReference>